<proteinExistence type="predicted"/>
<protein>
    <submittedName>
        <fullName evidence="1">Uncharacterized protein</fullName>
    </submittedName>
</protein>
<reference evidence="1" key="1">
    <citation type="submission" date="2023-06" db="EMBL/GenBank/DDBJ databases">
        <authorList>
            <person name="Delattre M."/>
        </authorList>
    </citation>
    <scope>NUCLEOTIDE SEQUENCE</scope>
    <source>
        <strain evidence="1">AF72</strain>
    </source>
</reference>
<feature type="non-terminal residue" evidence="1">
    <location>
        <position position="431"/>
    </location>
</feature>
<dbReference type="AlphaFoldDB" id="A0AA36D609"/>
<dbReference type="EMBL" id="CATQJA010002663">
    <property type="protein sequence ID" value="CAJ0581391.1"/>
    <property type="molecule type" value="Genomic_DNA"/>
</dbReference>
<sequence>MYAERFNFPHLPREGQQSVLRHLDFLFKVHLRYVNKIFFKWPACPFYLRGRLTRITLRIRSIKLYKISDTSIYVKRRIINGKWLDQISFVLTHDEEDEVHGDFVLQATHRCTDRFGWTACRKGCKSGGDCRFCARDELCHCCGSLASHRSYPQMKIEDVDSQRQRRLLQKFNDILPCAPVRLKPYMMYDRVPMKWPLTQQDVLPSLRRDYFFISKQLDDYTERAHGRLLEQLAPIYDFGPSKVWYRMDLLYDDSSSAVHRHLMEVLKEMVGCEYFAIGQVGDDPKRWPDALKTVRNLITECIFSHPPNDERRRISLFYVEMESKSVLDHRPKQQLQKMLLELCEELKARPAESRDCQIFCIEGRQIDLVWPNKIILGVYVFLVQNWGSNAGHAVAAYRQLITNFHKGDYWDPMSDPQGVPRIKWNGSHYCE</sequence>
<organism evidence="1 2">
    <name type="scientific">Mesorhabditis spiculigera</name>
    <dbReference type="NCBI Taxonomy" id="96644"/>
    <lineage>
        <taxon>Eukaryota</taxon>
        <taxon>Metazoa</taxon>
        <taxon>Ecdysozoa</taxon>
        <taxon>Nematoda</taxon>
        <taxon>Chromadorea</taxon>
        <taxon>Rhabditida</taxon>
        <taxon>Rhabditina</taxon>
        <taxon>Rhabditomorpha</taxon>
        <taxon>Rhabditoidea</taxon>
        <taxon>Rhabditidae</taxon>
        <taxon>Mesorhabditinae</taxon>
        <taxon>Mesorhabditis</taxon>
    </lineage>
</organism>
<name>A0AA36D609_9BILA</name>
<comment type="caution">
    <text evidence="1">The sequence shown here is derived from an EMBL/GenBank/DDBJ whole genome shotgun (WGS) entry which is preliminary data.</text>
</comment>
<dbReference type="Proteomes" id="UP001177023">
    <property type="component" value="Unassembled WGS sequence"/>
</dbReference>
<evidence type="ECO:0000313" key="1">
    <source>
        <dbReference type="EMBL" id="CAJ0581391.1"/>
    </source>
</evidence>
<keyword evidence="2" id="KW-1185">Reference proteome</keyword>
<accession>A0AA36D609</accession>
<evidence type="ECO:0000313" key="2">
    <source>
        <dbReference type="Proteomes" id="UP001177023"/>
    </source>
</evidence>
<gene>
    <name evidence="1" type="ORF">MSPICULIGERA_LOCUS19552</name>
</gene>